<dbReference type="NCBIfam" id="TIGR00576">
    <property type="entry name" value="dut"/>
    <property type="match status" value="1"/>
</dbReference>
<dbReference type="Proteomes" id="UP001597296">
    <property type="component" value="Unassembled WGS sequence"/>
</dbReference>
<keyword evidence="4" id="KW-0546">Nucleotide metabolism</keyword>
<evidence type="ECO:0000256" key="1">
    <source>
        <dbReference type="ARBA" id="ARBA00006581"/>
    </source>
</evidence>
<dbReference type="GO" id="GO:0004170">
    <property type="term" value="F:dUTP diphosphatase activity"/>
    <property type="evidence" value="ECO:0007669"/>
    <property type="project" value="UniProtKB-EC"/>
</dbReference>
<sequence>MPESVLLPRVEVRVLDQRLHQWGLPRYQSEQAAALDLRACLDNPLILHPQTPAQLIPSGIAVYIGHDHVAALVLPRSGLGHKQGLVLGNAVGLIDADYTAEVMISAWNRSAPGTEPIVIAPGDRIAQLLFVPVVRPALAVVEAFSAATARGGGGFGSTGTEKGR</sequence>
<dbReference type="InterPro" id="IPR029054">
    <property type="entry name" value="dUTPase-like"/>
</dbReference>
<evidence type="ECO:0000259" key="6">
    <source>
        <dbReference type="Pfam" id="PF00692"/>
    </source>
</evidence>
<dbReference type="PANTHER" id="PTHR11241">
    <property type="entry name" value="DEOXYURIDINE 5'-TRIPHOSPHATE NUCLEOTIDOHYDROLASE"/>
    <property type="match status" value="1"/>
</dbReference>
<gene>
    <name evidence="7" type="primary">dut</name>
    <name evidence="7" type="ORF">ACFSNB_02585</name>
</gene>
<dbReference type="EMBL" id="JBHUIY010000003">
    <property type="protein sequence ID" value="MFD2232686.1"/>
    <property type="molecule type" value="Genomic_DNA"/>
</dbReference>
<comment type="catalytic activity">
    <reaction evidence="5">
        <text>dUTP + H2O = dUMP + diphosphate + H(+)</text>
        <dbReference type="Rhea" id="RHEA:10248"/>
        <dbReference type="ChEBI" id="CHEBI:15377"/>
        <dbReference type="ChEBI" id="CHEBI:15378"/>
        <dbReference type="ChEBI" id="CHEBI:33019"/>
        <dbReference type="ChEBI" id="CHEBI:61555"/>
        <dbReference type="ChEBI" id="CHEBI:246422"/>
        <dbReference type="EC" id="3.6.1.23"/>
    </reaction>
</comment>
<comment type="caution">
    <text evidence="7">The sequence shown here is derived from an EMBL/GenBank/DDBJ whole genome shotgun (WGS) entry which is preliminary data.</text>
</comment>
<evidence type="ECO:0000313" key="7">
    <source>
        <dbReference type="EMBL" id="MFD2232686.1"/>
    </source>
</evidence>
<reference evidence="8" key="1">
    <citation type="journal article" date="2019" name="Int. J. Syst. Evol. Microbiol.">
        <title>The Global Catalogue of Microorganisms (GCM) 10K type strain sequencing project: providing services to taxonomists for standard genome sequencing and annotation.</title>
        <authorList>
            <consortium name="The Broad Institute Genomics Platform"/>
            <consortium name="The Broad Institute Genome Sequencing Center for Infectious Disease"/>
            <person name="Wu L."/>
            <person name="Ma J."/>
        </authorList>
    </citation>
    <scope>NUCLEOTIDE SEQUENCE [LARGE SCALE GENOMIC DNA]</scope>
    <source>
        <strain evidence="8">KCTC 15012</strain>
    </source>
</reference>
<dbReference type="InterPro" id="IPR033704">
    <property type="entry name" value="dUTPase_trimeric"/>
</dbReference>
<dbReference type="EC" id="3.6.1.23" evidence="2"/>
<dbReference type="RefSeq" id="WP_377314224.1">
    <property type="nucleotide sequence ID" value="NZ_JBHUIY010000003.1"/>
</dbReference>
<organism evidence="7 8">
    <name type="scientific">Phaeospirillum tilakii</name>
    <dbReference type="NCBI Taxonomy" id="741673"/>
    <lineage>
        <taxon>Bacteria</taxon>
        <taxon>Pseudomonadati</taxon>
        <taxon>Pseudomonadota</taxon>
        <taxon>Alphaproteobacteria</taxon>
        <taxon>Rhodospirillales</taxon>
        <taxon>Rhodospirillaceae</taxon>
        <taxon>Phaeospirillum</taxon>
    </lineage>
</organism>
<keyword evidence="3 7" id="KW-0378">Hydrolase</keyword>
<name>A0ABW5C914_9PROT</name>
<evidence type="ECO:0000256" key="2">
    <source>
        <dbReference type="ARBA" id="ARBA00012379"/>
    </source>
</evidence>
<dbReference type="CDD" id="cd07557">
    <property type="entry name" value="trimeric_dUTPase"/>
    <property type="match status" value="1"/>
</dbReference>
<feature type="domain" description="dUTPase-like" evidence="6">
    <location>
        <begin position="22"/>
        <end position="159"/>
    </location>
</feature>
<dbReference type="InterPro" id="IPR036157">
    <property type="entry name" value="dUTPase-like_sf"/>
</dbReference>
<dbReference type="SUPFAM" id="SSF51283">
    <property type="entry name" value="dUTPase-like"/>
    <property type="match status" value="1"/>
</dbReference>
<evidence type="ECO:0000256" key="4">
    <source>
        <dbReference type="ARBA" id="ARBA00023080"/>
    </source>
</evidence>
<keyword evidence="8" id="KW-1185">Reference proteome</keyword>
<protein>
    <recommendedName>
        <fullName evidence="2">dUTP diphosphatase</fullName>
        <ecNumber evidence="2">3.6.1.23</ecNumber>
    </recommendedName>
</protein>
<evidence type="ECO:0000256" key="5">
    <source>
        <dbReference type="ARBA" id="ARBA00047686"/>
    </source>
</evidence>
<accession>A0ABW5C914</accession>
<evidence type="ECO:0000256" key="3">
    <source>
        <dbReference type="ARBA" id="ARBA00022801"/>
    </source>
</evidence>
<proteinExistence type="inferred from homology"/>
<dbReference type="Pfam" id="PF00692">
    <property type="entry name" value="dUTPase"/>
    <property type="match status" value="1"/>
</dbReference>
<dbReference type="InterPro" id="IPR008181">
    <property type="entry name" value="dUTPase"/>
</dbReference>
<comment type="similarity">
    <text evidence="1">Belongs to the dUTPase family.</text>
</comment>
<dbReference type="PANTHER" id="PTHR11241:SF0">
    <property type="entry name" value="DEOXYURIDINE 5'-TRIPHOSPHATE NUCLEOTIDOHYDROLASE"/>
    <property type="match status" value="1"/>
</dbReference>
<dbReference type="NCBIfam" id="NF001862">
    <property type="entry name" value="PRK00601.1"/>
    <property type="match status" value="1"/>
</dbReference>
<evidence type="ECO:0000313" key="8">
    <source>
        <dbReference type="Proteomes" id="UP001597296"/>
    </source>
</evidence>
<dbReference type="Gene3D" id="2.70.40.10">
    <property type="match status" value="1"/>
</dbReference>